<protein>
    <submittedName>
        <fullName evidence="2">Condensation domain-containing protein</fullName>
    </submittedName>
</protein>
<dbReference type="Pfam" id="PF00668">
    <property type="entry name" value="Condensation"/>
    <property type="match status" value="1"/>
</dbReference>
<accession>A0ABV8KPM5</accession>
<proteinExistence type="predicted"/>
<dbReference type="PANTHER" id="PTHR45527:SF1">
    <property type="entry name" value="FATTY ACID SYNTHASE"/>
    <property type="match status" value="1"/>
</dbReference>
<dbReference type="PANTHER" id="PTHR45527">
    <property type="entry name" value="NONRIBOSOMAL PEPTIDE SYNTHETASE"/>
    <property type="match status" value="1"/>
</dbReference>
<dbReference type="Gene3D" id="3.30.559.10">
    <property type="entry name" value="Chloramphenicol acetyltransferase-like domain"/>
    <property type="match status" value="1"/>
</dbReference>
<dbReference type="EMBL" id="JBHSBN010000012">
    <property type="protein sequence ID" value="MFC4107926.1"/>
    <property type="molecule type" value="Genomic_DNA"/>
</dbReference>
<comment type="caution">
    <text evidence="2">The sequence shown here is derived from an EMBL/GenBank/DDBJ whole genome shotgun (WGS) entry which is preliminary data.</text>
</comment>
<evidence type="ECO:0000259" key="1">
    <source>
        <dbReference type="Pfam" id="PF00668"/>
    </source>
</evidence>
<evidence type="ECO:0000313" key="3">
    <source>
        <dbReference type="Proteomes" id="UP001595868"/>
    </source>
</evidence>
<feature type="domain" description="Condensation" evidence="1">
    <location>
        <begin position="18"/>
        <end position="448"/>
    </location>
</feature>
<dbReference type="Proteomes" id="UP001595868">
    <property type="component" value="Unassembled WGS sequence"/>
</dbReference>
<sequence>MRPSSAAGAVAATDGRELSVGQEALWFLHQLAPESSAYNVSGALNLHFPVDVAALGSAVARTTAGNSQLNSVIRTVAGEARRCPGGPGTTLRVHELVADDDTVRDFARNWAQRPFQLDRQPPVRVALLRRGGAGPDVLLVAGHHIALDNVSILLVIREILDRYAARTAGTGLPVVDTGAAFDHFVRRERDFLGSARAAAARAHWRRELTGAGEATGLPTDLPRPAVYRFVGAEIGVPLPAELLARVEAACAAENVTFFGYLLSVFQLLLHTASGDTDFVVGYTVSVRPGRTFRDAVGNFVNTLPLRVRVEPDGSFPALLRRTSERLWPGLVHRDYPFALMPRLVDTRRDPGRAGPISTLFVLGADDPTDPFFGIIVPGHRVERAGLTVSQFDVPQQLGQFDLTLQVLRHAPAGRAALKLKYNTSLFTAATAGRLADGYLGLLRAAADGTLPSRPARIAHHP</sequence>
<dbReference type="InterPro" id="IPR001242">
    <property type="entry name" value="Condensation_dom"/>
</dbReference>
<reference evidence="3" key="1">
    <citation type="journal article" date="2019" name="Int. J. Syst. Evol. Microbiol.">
        <title>The Global Catalogue of Microorganisms (GCM) 10K type strain sequencing project: providing services to taxonomists for standard genome sequencing and annotation.</title>
        <authorList>
            <consortium name="The Broad Institute Genomics Platform"/>
            <consortium name="The Broad Institute Genome Sequencing Center for Infectious Disease"/>
            <person name="Wu L."/>
            <person name="Ma J."/>
        </authorList>
    </citation>
    <scope>NUCLEOTIDE SEQUENCE [LARGE SCALE GENOMIC DNA]</scope>
    <source>
        <strain evidence="3">2902at01</strain>
    </source>
</reference>
<organism evidence="2 3">
    <name type="scientific">Micromonospora zhanjiangensis</name>
    <dbReference type="NCBI Taxonomy" id="1522057"/>
    <lineage>
        <taxon>Bacteria</taxon>
        <taxon>Bacillati</taxon>
        <taxon>Actinomycetota</taxon>
        <taxon>Actinomycetes</taxon>
        <taxon>Micromonosporales</taxon>
        <taxon>Micromonosporaceae</taxon>
        <taxon>Micromonospora</taxon>
    </lineage>
</organism>
<dbReference type="InterPro" id="IPR023213">
    <property type="entry name" value="CAT-like_dom_sf"/>
</dbReference>
<name>A0ABV8KPM5_9ACTN</name>
<gene>
    <name evidence="2" type="ORF">ACFOX0_18595</name>
</gene>
<dbReference type="Gene3D" id="3.30.559.30">
    <property type="entry name" value="Nonribosomal peptide synthetase, condensation domain"/>
    <property type="match status" value="1"/>
</dbReference>
<evidence type="ECO:0000313" key="2">
    <source>
        <dbReference type="EMBL" id="MFC4107926.1"/>
    </source>
</evidence>
<dbReference type="RefSeq" id="WP_377547515.1">
    <property type="nucleotide sequence ID" value="NZ_JBHSBN010000012.1"/>
</dbReference>
<dbReference type="SUPFAM" id="SSF52777">
    <property type="entry name" value="CoA-dependent acyltransferases"/>
    <property type="match status" value="2"/>
</dbReference>
<keyword evidence="3" id="KW-1185">Reference proteome</keyword>